<gene>
    <name evidence="1" type="ORF">CLODIP_2_CD03028</name>
</gene>
<dbReference type="Proteomes" id="UP000494165">
    <property type="component" value="Unassembled WGS sequence"/>
</dbReference>
<keyword evidence="2" id="KW-1185">Reference proteome</keyword>
<name>A0A8S1DYF2_9INSE</name>
<comment type="caution">
    <text evidence="1">The sequence shown here is derived from an EMBL/GenBank/DDBJ whole genome shotgun (WGS) entry which is preliminary data.</text>
</comment>
<evidence type="ECO:0000313" key="1">
    <source>
        <dbReference type="EMBL" id="CAB3387012.1"/>
    </source>
</evidence>
<accession>A0A8S1DYF2</accession>
<evidence type="ECO:0008006" key="3">
    <source>
        <dbReference type="Google" id="ProtNLM"/>
    </source>
</evidence>
<protein>
    <recommendedName>
        <fullName evidence="3">Protein kinase domain-containing protein</fullName>
    </recommendedName>
</protein>
<sequence length="129" mass="15037">MMEIFYTFQSTQKMLQIILVIYPEIFETLFPARSLRHQEAPAAPDRCDPAGRDLLGRLLQIEPQKRLRSLLTLQGIAFYKDFSFADVRARKSSPKQMLHELDISLAKSIKEGLYDLIHHQEMFHLDGFD</sequence>
<dbReference type="EMBL" id="CADEPI010000528">
    <property type="protein sequence ID" value="CAB3387012.1"/>
    <property type="molecule type" value="Genomic_DNA"/>
</dbReference>
<organism evidence="1 2">
    <name type="scientific">Cloeon dipterum</name>
    <dbReference type="NCBI Taxonomy" id="197152"/>
    <lineage>
        <taxon>Eukaryota</taxon>
        <taxon>Metazoa</taxon>
        <taxon>Ecdysozoa</taxon>
        <taxon>Arthropoda</taxon>
        <taxon>Hexapoda</taxon>
        <taxon>Insecta</taxon>
        <taxon>Pterygota</taxon>
        <taxon>Palaeoptera</taxon>
        <taxon>Ephemeroptera</taxon>
        <taxon>Pisciforma</taxon>
        <taxon>Baetidae</taxon>
        <taxon>Cloeon</taxon>
    </lineage>
</organism>
<dbReference type="AlphaFoldDB" id="A0A8S1DYF2"/>
<evidence type="ECO:0000313" key="2">
    <source>
        <dbReference type="Proteomes" id="UP000494165"/>
    </source>
</evidence>
<proteinExistence type="predicted"/>
<dbReference type="OrthoDB" id="3205605at2759"/>
<reference evidence="1 2" key="1">
    <citation type="submission" date="2020-04" db="EMBL/GenBank/DDBJ databases">
        <authorList>
            <person name="Alioto T."/>
            <person name="Alioto T."/>
            <person name="Gomez Garrido J."/>
        </authorList>
    </citation>
    <scope>NUCLEOTIDE SEQUENCE [LARGE SCALE GENOMIC DNA]</scope>
</reference>